<dbReference type="KEGG" id="pdl:Pyrde_1678"/>
<protein>
    <submittedName>
        <fullName evidence="3">Histidinol-phosphatase</fullName>
    </submittedName>
    <submittedName>
        <fullName evidence="2">Putative metal-dependent phosphoesterase, PHP family</fullName>
    </submittedName>
</protein>
<name>A0A0N7JDB4_9CREN</name>
<gene>
    <name evidence="3" type="ORF">Pdsh_05020</name>
    <name evidence="2" type="ORF">Pyrde_1678</name>
</gene>
<evidence type="ECO:0000313" key="4">
    <source>
        <dbReference type="Proteomes" id="UP000058613"/>
    </source>
</evidence>
<proteinExistence type="predicted"/>
<dbReference type="RefSeq" id="WP_055410913.1">
    <property type="nucleotide sequence ID" value="NZ_CP013011.1"/>
</dbReference>
<organism evidence="2 4">
    <name type="scientific">Pyrodictium delaneyi</name>
    <dbReference type="NCBI Taxonomy" id="1273541"/>
    <lineage>
        <taxon>Archaea</taxon>
        <taxon>Thermoproteota</taxon>
        <taxon>Thermoprotei</taxon>
        <taxon>Desulfurococcales</taxon>
        <taxon>Pyrodictiaceae</taxon>
        <taxon>Pyrodictium</taxon>
    </lineage>
</organism>
<sequence>MPFQKLRGDLHIHSTFSDGRNSPEEILLKALEKELDVISITDHDTFSGSIRALKAVKSMQLDIVVIIGAEIRTTAGDILVYCSDVPLEVVPRDPLELADTAHEHGCIVAPAHPFDTRRKGIGRLVYDGKWDAIEVYNAYSDPLSNRRAEQVARELGVPGLANSDAHVADAIGAAYNIIEVSSRDDEAVLKAIKDGRVTPIHGRPSFSAVASTLAWSIERRIRRRKGPSRLDYIEEEGYGEPEF</sequence>
<dbReference type="OrthoDB" id="50465at2157"/>
<dbReference type="InterPro" id="IPR004013">
    <property type="entry name" value="PHP_dom"/>
</dbReference>
<dbReference type="AlphaFoldDB" id="A0A0N7JDB4"/>
<dbReference type="Pfam" id="PF13263">
    <property type="entry name" value="PHP_C"/>
    <property type="match status" value="1"/>
</dbReference>
<dbReference type="NCBIfam" id="NF038032">
    <property type="entry name" value="CehA_McbA_metalo"/>
    <property type="match status" value="1"/>
</dbReference>
<dbReference type="InterPro" id="IPR003141">
    <property type="entry name" value="Pol/His_phosphatase_N"/>
</dbReference>
<reference evidence="2 4" key="1">
    <citation type="submission" date="2015-10" db="EMBL/GenBank/DDBJ databases">
        <title>Complete genome sequence of hyperthermophilic archaeon Pyrodictium delaneyi Su06.</title>
        <authorList>
            <person name="Jung J.-H."/>
            <person name="Lin J."/>
            <person name="Holden J.F."/>
            <person name="Park C.-S."/>
        </authorList>
    </citation>
    <scope>NUCLEOTIDE SEQUENCE [LARGE SCALE GENOMIC DNA]</scope>
    <source>
        <strain evidence="2 4">Su06</strain>
    </source>
</reference>
<dbReference type="SUPFAM" id="SSF89550">
    <property type="entry name" value="PHP domain-like"/>
    <property type="match status" value="1"/>
</dbReference>
<dbReference type="EMBL" id="NCQP01000002">
    <property type="protein sequence ID" value="OWJ55229.1"/>
    <property type="molecule type" value="Genomic_DNA"/>
</dbReference>
<evidence type="ECO:0000313" key="3">
    <source>
        <dbReference type="EMBL" id="OWJ55229.1"/>
    </source>
</evidence>
<dbReference type="EMBL" id="CP013011">
    <property type="protein sequence ID" value="ALL01721.1"/>
    <property type="molecule type" value="Genomic_DNA"/>
</dbReference>
<keyword evidence="5" id="KW-1185">Reference proteome</keyword>
<accession>A0A0N7JDB4</accession>
<dbReference type="PANTHER" id="PTHR42924:SF3">
    <property type="entry name" value="POLYMERASE_HISTIDINOL PHOSPHATASE N-TERMINAL DOMAIN-CONTAINING PROTEIN"/>
    <property type="match status" value="1"/>
</dbReference>
<evidence type="ECO:0000313" key="5">
    <source>
        <dbReference type="Proteomes" id="UP000196694"/>
    </source>
</evidence>
<dbReference type="Proteomes" id="UP000196694">
    <property type="component" value="Unassembled WGS sequence"/>
</dbReference>
<dbReference type="Proteomes" id="UP000058613">
    <property type="component" value="Chromosome"/>
</dbReference>
<dbReference type="GO" id="GO:0004534">
    <property type="term" value="F:5'-3' RNA exonuclease activity"/>
    <property type="evidence" value="ECO:0007669"/>
    <property type="project" value="TreeGrafter"/>
</dbReference>
<dbReference type="CDD" id="cd07432">
    <property type="entry name" value="PHP_HisPPase"/>
    <property type="match status" value="1"/>
</dbReference>
<reference evidence="3 5" key="2">
    <citation type="submission" date="2017-05" db="EMBL/GenBank/DDBJ databases">
        <title>The draft genome of the hyperthermophilic archaeon 'Pyrodictium delaneyi strain Hulk', an iron and nitrate reducer, reveals the capacity for sulfate reduction.</title>
        <authorList>
            <person name="Demey L.M."/>
            <person name="Miller C."/>
            <person name="Manzella M."/>
            <person name="Reguera G."/>
            <person name="Kashefi K."/>
        </authorList>
    </citation>
    <scope>NUCLEOTIDE SEQUENCE [LARGE SCALE GENOMIC DNA]</scope>
    <source>
        <strain evidence="3 5">Hulk</strain>
    </source>
</reference>
<evidence type="ECO:0000313" key="2">
    <source>
        <dbReference type="EMBL" id="ALL01721.1"/>
    </source>
</evidence>
<dbReference type="Pfam" id="PF02811">
    <property type="entry name" value="PHP"/>
    <property type="match status" value="1"/>
</dbReference>
<dbReference type="Gene3D" id="3.20.20.140">
    <property type="entry name" value="Metal-dependent hydrolases"/>
    <property type="match status" value="1"/>
</dbReference>
<dbReference type="STRING" id="1273541.Pyrde_1678"/>
<evidence type="ECO:0000259" key="1">
    <source>
        <dbReference type="SMART" id="SM00481"/>
    </source>
</evidence>
<feature type="domain" description="Polymerase/histidinol phosphatase N-terminal" evidence="1">
    <location>
        <begin position="8"/>
        <end position="75"/>
    </location>
</feature>
<dbReference type="GO" id="GO:0035312">
    <property type="term" value="F:5'-3' DNA exonuclease activity"/>
    <property type="evidence" value="ECO:0007669"/>
    <property type="project" value="TreeGrafter"/>
</dbReference>
<dbReference type="InterPro" id="IPR016195">
    <property type="entry name" value="Pol/histidinol_Pase-like"/>
</dbReference>
<dbReference type="InterPro" id="IPR052018">
    <property type="entry name" value="PHP_domain"/>
</dbReference>
<dbReference type="SMART" id="SM00481">
    <property type="entry name" value="POLIIIAc"/>
    <property type="match status" value="1"/>
</dbReference>
<dbReference type="GeneID" id="26100018"/>
<dbReference type="PANTHER" id="PTHR42924">
    <property type="entry name" value="EXONUCLEASE"/>
    <property type="match status" value="1"/>
</dbReference>